<evidence type="ECO:0000256" key="5">
    <source>
        <dbReference type="ARBA" id="ARBA00022691"/>
    </source>
</evidence>
<evidence type="ECO:0000259" key="7">
    <source>
        <dbReference type="Pfam" id="PF13847"/>
    </source>
</evidence>
<keyword evidence="4 8" id="KW-0808">Transferase</keyword>
<sequence length="765" mass="82843">MRDKVLIFGGTTEGRELAAALSAAGVQHLVSVATDYGKEIEDSFGEKNVIVGRKNADEMAELMASEGFTVCVDATHPFATLVSAEIKKACEKTGIMYLRLLRDTGAKIELMTASNECGFDKEIESNCRKRIMLCNADVVNESIQIVICDSAMSAAKELEKISGNMLLLTGSKDLKTIMAEISDKTRVYARVLPNIESITKCEEAGLRGKQIIAMQGPFSKDMNVALINEICASVILTKESGATGGLDEKLLAASECGIKVVMIESPESRLEGSGSNAGEYAKGYSLPEVLEKLGVDKKRVKSGEIVKESNSLNEVKDSIGKSIILAGIGPGDARYYTRELEDALENADVIFGAKSILERVDKNRIKAEFVPLYMGKDILEFLNEYPNYKKPLALFSGDICLCSGAKNAAKVFENAGYGVHKISGISSVALFANRLGLGLEDCSIVSAHGRECNVAGYIAEAKRLIILPSSCAHTGDIARTAFAVAKINDYGRNDSVKVEGFGECGDLKIVIGYELGTALERILEVSENELGDNLFSREEKGKCLLYIENERAGETPVIRGIPDDEFIRGKTPMTKEEIRAISIRKLGLSADSVLYDIGAGTGSVSVEAALLHPDIKVCAIERNDEAVELIKKNKEKFCADNITVIKGEASEVLEKKMAENTCISAFTYECSGSVVEGELLVPTHAFIGGSGGDMRVIIEILKKMNENIRIVINCVTLETLTEVLTVIKEGEFAEPDIVQVSASRYRKVGEYHMADAINPVYIVTI</sequence>
<dbReference type="InterPro" id="IPR035996">
    <property type="entry name" value="4pyrrol_Methylase_sf"/>
</dbReference>
<dbReference type="InterPro" id="IPR050714">
    <property type="entry name" value="Cobalamin_biosynth_MTase"/>
</dbReference>
<dbReference type="NCBIfam" id="TIGR02469">
    <property type="entry name" value="CbiT"/>
    <property type="match status" value="1"/>
</dbReference>
<dbReference type="InterPro" id="IPR029063">
    <property type="entry name" value="SAM-dependent_MTases_sf"/>
</dbReference>
<dbReference type="InterPro" id="IPR014777">
    <property type="entry name" value="4pyrrole_Mease_sub1"/>
</dbReference>
<evidence type="ECO:0000259" key="6">
    <source>
        <dbReference type="Pfam" id="PF00590"/>
    </source>
</evidence>
<feature type="domain" description="Methyltransferase" evidence="7">
    <location>
        <begin position="593"/>
        <end position="657"/>
    </location>
</feature>
<dbReference type="InterPro" id="IPR000878">
    <property type="entry name" value="4pyrrol_Mease"/>
</dbReference>
<dbReference type="GO" id="GO:0009236">
    <property type="term" value="P:cobalamin biosynthetic process"/>
    <property type="evidence" value="ECO:0007669"/>
    <property type="project" value="UniProtKB-UniPathway"/>
</dbReference>
<protein>
    <submittedName>
        <fullName evidence="8">Precorrin-6Y C5,15-methyltransferase (Decarboxylating)</fullName>
    </submittedName>
</protein>
<dbReference type="GO" id="GO:0016994">
    <property type="term" value="F:precorrin-6A reductase activity"/>
    <property type="evidence" value="ECO:0007669"/>
    <property type="project" value="InterPro"/>
</dbReference>
<dbReference type="Pfam" id="PF02571">
    <property type="entry name" value="CbiJ"/>
    <property type="match status" value="1"/>
</dbReference>
<keyword evidence="9" id="KW-1185">Reference proteome</keyword>
<name>A0A1G5AKN7_9FIRM</name>
<evidence type="ECO:0000256" key="4">
    <source>
        <dbReference type="ARBA" id="ARBA00022679"/>
    </source>
</evidence>
<dbReference type="PANTHER" id="PTHR43182">
    <property type="entry name" value="COBALT-PRECORRIN-6B C(15)-METHYLTRANSFERASE (DECARBOXYLATING)"/>
    <property type="match status" value="1"/>
</dbReference>
<dbReference type="OrthoDB" id="9780707at2"/>
<dbReference type="Gene3D" id="3.40.1010.10">
    <property type="entry name" value="Cobalt-precorrin-4 Transmethylase, Domain 1"/>
    <property type="match status" value="1"/>
</dbReference>
<dbReference type="InterPro" id="IPR025714">
    <property type="entry name" value="Methyltranfer_dom"/>
</dbReference>
<comment type="pathway">
    <text evidence="1">Cofactor biosynthesis; adenosylcobalamin biosynthesis.</text>
</comment>
<dbReference type="GO" id="GO:0008276">
    <property type="term" value="F:protein methyltransferase activity"/>
    <property type="evidence" value="ECO:0007669"/>
    <property type="project" value="InterPro"/>
</dbReference>
<dbReference type="AlphaFoldDB" id="A0A1G5AKN7"/>
<evidence type="ECO:0000313" key="8">
    <source>
        <dbReference type="EMBL" id="SCX78414.1"/>
    </source>
</evidence>
<keyword evidence="3 8" id="KW-0489">Methyltransferase</keyword>
<evidence type="ECO:0000256" key="2">
    <source>
        <dbReference type="ARBA" id="ARBA00022573"/>
    </source>
</evidence>
<dbReference type="UniPathway" id="UPA00148"/>
<keyword evidence="5" id="KW-0949">S-adenosyl-L-methionine</keyword>
<dbReference type="Pfam" id="PF00590">
    <property type="entry name" value="TP_methylase"/>
    <property type="match status" value="1"/>
</dbReference>
<keyword evidence="2" id="KW-0169">Cobalamin biosynthesis</keyword>
<dbReference type="CDD" id="cd02440">
    <property type="entry name" value="AdoMet_MTases"/>
    <property type="match status" value="1"/>
</dbReference>
<dbReference type="RefSeq" id="WP_074461135.1">
    <property type="nucleotide sequence ID" value="NZ_FMUR01000003.1"/>
</dbReference>
<evidence type="ECO:0000313" key="9">
    <source>
        <dbReference type="Proteomes" id="UP000183047"/>
    </source>
</evidence>
<dbReference type="CDD" id="cd11644">
    <property type="entry name" value="Precorrin-6Y-MT"/>
    <property type="match status" value="1"/>
</dbReference>
<dbReference type="Pfam" id="PF13847">
    <property type="entry name" value="Methyltransf_31"/>
    <property type="match status" value="1"/>
</dbReference>
<dbReference type="InterPro" id="IPR012818">
    <property type="entry name" value="CbiE"/>
</dbReference>
<gene>
    <name evidence="8" type="ORF">SAMN02910451_00325</name>
</gene>
<proteinExistence type="predicted"/>
<dbReference type="PANTHER" id="PTHR43182:SF1">
    <property type="entry name" value="COBALT-PRECORRIN-7 C(5)-METHYLTRANSFERASE"/>
    <property type="match status" value="1"/>
</dbReference>
<evidence type="ECO:0000256" key="3">
    <source>
        <dbReference type="ARBA" id="ARBA00022603"/>
    </source>
</evidence>
<dbReference type="InterPro" id="IPR014008">
    <property type="entry name" value="Cbl_synth_MTase_CbiT"/>
</dbReference>
<dbReference type="PROSITE" id="PS51014">
    <property type="entry name" value="COBK_CBIJ"/>
    <property type="match status" value="1"/>
</dbReference>
<dbReference type="GO" id="GO:0032259">
    <property type="term" value="P:methylation"/>
    <property type="evidence" value="ECO:0007669"/>
    <property type="project" value="UniProtKB-KW"/>
</dbReference>
<dbReference type="SUPFAM" id="SSF53790">
    <property type="entry name" value="Tetrapyrrole methylase"/>
    <property type="match status" value="1"/>
</dbReference>
<dbReference type="SUPFAM" id="SSF53335">
    <property type="entry name" value="S-adenosyl-L-methionine-dependent methyltransferases"/>
    <property type="match status" value="1"/>
</dbReference>
<dbReference type="Gene3D" id="3.40.50.150">
    <property type="entry name" value="Vaccinia Virus protein VP39"/>
    <property type="match status" value="1"/>
</dbReference>
<accession>A0A1G5AKN7</accession>
<reference evidence="9" key="1">
    <citation type="submission" date="2016-10" db="EMBL/GenBank/DDBJ databases">
        <authorList>
            <person name="Varghese N."/>
            <person name="Submissions S."/>
        </authorList>
    </citation>
    <scope>NUCLEOTIDE SEQUENCE [LARGE SCALE GENOMIC DNA]</scope>
    <source>
        <strain evidence="9">XBD2006</strain>
    </source>
</reference>
<organism evidence="8 9">
    <name type="scientific">Butyrivibrio hungatei</name>
    <dbReference type="NCBI Taxonomy" id="185008"/>
    <lineage>
        <taxon>Bacteria</taxon>
        <taxon>Bacillati</taxon>
        <taxon>Bacillota</taxon>
        <taxon>Clostridia</taxon>
        <taxon>Lachnospirales</taxon>
        <taxon>Lachnospiraceae</taxon>
        <taxon>Butyrivibrio</taxon>
    </lineage>
</organism>
<evidence type="ECO:0000256" key="1">
    <source>
        <dbReference type="ARBA" id="ARBA00004953"/>
    </source>
</evidence>
<dbReference type="InterPro" id="IPR003723">
    <property type="entry name" value="Precorrin-6x_reduct"/>
</dbReference>
<dbReference type="EMBL" id="FMUR01000003">
    <property type="protein sequence ID" value="SCX78414.1"/>
    <property type="molecule type" value="Genomic_DNA"/>
</dbReference>
<dbReference type="Proteomes" id="UP000183047">
    <property type="component" value="Unassembled WGS sequence"/>
</dbReference>
<feature type="domain" description="Tetrapyrrole methylase" evidence="6">
    <location>
        <begin position="323"/>
        <end position="450"/>
    </location>
</feature>